<dbReference type="GO" id="GO:1901678">
    <property type="term" value="P:iron coordination entity transport"/>
    <property type="evidence" value="ECO:0007669"/>
    <property type="project" value="UniProtKB-ARBA"/>
</dbReference>
<feature type="domain" description="Fe/B12 periplasmic-binding" evidence="7">
    <location>
        <begin position="97"/>
        <end position="355"/>
    </location>
</feature>
<sequence length="355" mass="39676">MGQAACNGRTTCSERIEHRNFVIWENGMLERVATKQIRRRSRLGAGLLLLLLFTVVLSACGGQSASTNTNKTANDDGGTRVIKHAMGETKVPAHPKRVVVLDTGELDAAISLGIKPVGAVTSPQSKDQTFLSYLGDQTKGITSVGTLSQPNLEKIMSLNPDLILSNKFRHEKLYDQLSQIAPTVFSENVGPTWKENLKLFADALNRMDEYNKLMDAYNKRLADFKQKMGDKLEKTHVSVVRTMPDRVRLYLNGVFLGIVLKDAGLPRTKIQDSPKKFIEMTSFERIKDMDGDVIFTMHYGSDQKLKELTSQPQWKELNAVKNGRVYEVSDDIWALGMSMGAANKIIDDLYTYLVK</sequence>
<comment type="similarity">
    <text evidence="2">Belongs to the bacterial solute-binding protein 8 family.</text>
</comment>
<feature type="coiled-coil region" evidence="5">
    <location>
        <begin position="200"/>
        <end position="227"/>
    </location>
</feature>
<keyword evidence="3" id="KW-0813">Transport</keyword>
<gene>
    <name evidence="8" type="ORF">EI42_01305</name>
</gene>
<evidence type="ECO:0000256" key="5">
    <source>
        <dbReference type="SAM" id="Coils"/>
    </source>
</evidence>
<evidence type="ECO:0000256" key="1">
    <source>
        <dbReference type="ARBA" id="ARBA00004196"/>
    </source>
</evidence>
<keyword evidence="9" id="KW-1185">Reference proteome</keyword>
<comment type="caution">
    <text evidence="8">The sequence shown here is derived from an EMBL/GenBank/DDBJ whole genome shotgun (WGS) entry which is preliminary data.</text>
</comment>
<protein>
    <submittedName>
        <fullName evidence="8">Iron complex transport system substrate-binding protein</fullName>
    </submittedName>
</protein>
<keyword evidence="6" id="KW-0812">Transmembrane</keyword>
<dbReference type="AlphaFoldDB" id="A0A326UCD8"/>
<dbReference type="Pfam" id="PF01497">
    <property type="entry name" value="Peripla_BP_2"/>
    <property type="match status" value="1"/>
</dbReference>
<evidence type="ECO:0000256" key="6">
    <source>
        <dbReference type="SAM" id="Phobius"/>
    </source>
</evidence>
<organism evidence="8 9">
    <name type="scientific">Thermosporothrix hazakensis</name>
    <dbReference type="NCBI Taxonomy" id="644383"/>
    <lineage>
        <taxon>Bacteria</taxon>
        <taxon>Bacillati</taxon>
        <taxon>Chloroflexota</taxon>
        <taxon>Ktedonobacteria</taxon>
        <taxon>Ktedonobacterales</taxon>
        <taxon>Thermosporotrichaceae</taxon>
        <taxon>Thermosporothrix</taxon>
    </lineage>
</organism>
<reference evidence="8 9" key="1">
    <citation type="submission" date="2018-06" db="EMBL/GenBank/DDBJ databases">
        <title>Genomic Encyclopedia of Archaeal and Bacterial Type Strains, Phase II (KMG-II): from individual species to whole genera.</title>
        <authorList>
            <person name="Goeker M."/>
        </authorList>
    </citation>
    <scope>NUCLEOTIDE SEQUENCE [LARGE SCALE GENOMIC DNA]</scope>
    <source>
        <strain evidence="8 9">ATCC BAA-1881</strain>
    </source>
</reference>
<keyword evidence="5" id="KW-0175">Coiled coil</keyword>
<evidence type="ECO:0000313" key="9">
    <source>
        <dbReference type="Proteomes" id="UP000248806"/>
    </source>
</evidence>
<evidence type="ECO:0000256" key="3">
    <source>
        <dbReference type="ARBA" id="ARBA00022448"/>
    </source>
</evidence>
<dbReference type="PANTHER" id="PTHR30532">
    <property type="entry name" value="IRON III DICITRATE-BINDING PERIPLASMIC PROTEIN"/>
    <property type="match status" value="1"/>
</dbReference>
<evidence type="ECO:0000256" key="4">
    <source>
        <dbReference type="ARBA" id="ARBA00022729"/>
    </source>
</evidence>
<dbReference type="PROSITE" id="PS50983">
    <property type="entry name" value="FE_B12_PBP"/>
    <property type="match status" value="1"/>
</dbReference>
<feature type="transmembrane region" description="Helical" evidence="6">
    <location>
        <begin position="43"/>
        <end position="65"/>
    </location>
</feature>
<keyword evidence="6" id="KW-1133">Transmembrane helix</keyword>
<dbReference type="GO" id="GO:0030288">
    <property type="term" value="C:outer membrane-bounded periplasmic space"/>
    <property type="evidence" value="ECO:0007669"/>
    <property type="project" value="TreeGrafter"/>
</dbReference>
<dbReference type="InterPro" id="IPR051313">
    <property type="entry name" value="Bact_iron-sidero_bind"/>
</dbReference>
<dbReference type="Gene3D" id="3.40.50.1980">
    <property type="entry name" value="Nitrogenase molybdenum iron protein domain"/>
    <property type="match status" value="2"/>
</dbReference>
<evidence type="ECO:0000256" key="2">
    <source>
        <dbReference type="ARBA" id="ARBA00008814"/>
    </source>
</evidence>
<proteinExistence type="inferred from homology"/>
<dbReference type="SUPFAM" id="SSF53807">
    <property type="entry name" value="Helical backbone' metal receptor"/>
    <property type="match status" value="1"/>
</dbReference>
<keyword evidence="6" id="KW-0472">Membrane</keyword>
<evidence type="ECO:0000313" key="8">
    <source>
        <dbReference type="EMBL" id="PZW34468.1"/>
    </source>
</evidence>
<dbReference type="InterPro" id="IPR002491">
    <property type="entry name" value="ABC_transptr_periplasmic_BD"/>
</dbReference>
<comment type="subcellular location">
    <subcellularLocation>
        <location evidence="1">Cell envelope</location>
    </subcellularLocation>
</comment>
<evidence type="ECO:0000259" key="7">
    <source>
        <dbReference type="PROSITE" id="PS50983"/>
    </source>
</evidence>
<keyword evidence="4" id="KW-0732">Signal</keyword>
<dbReference type="PANTHER" id="PTHR30532:SF21">
    <property type="entry name" value="SIDEROPHORE-BINDING LIPOPROTEIN YFIY-RELATED"/>
    <property type="match status" value="1"/>
</dbReference>
<accession>A0A326UCD8</accession>
<dbReference type="CDD" id="cd01146">
    <property type="entry name" value="FhuD"/>
    <property type="match status" value="1"/>
</dbReference>
<dbReference type="EMBL" id="QKUF01000002">
    <property type="protein sequence ID" value="PZW34468.1"/>
    <property type="molecule type" value="Genomic_DNA"/>
</dbReference>
<name>A0A326UCD8_THEHA</name>
<dbReference type="Proteomes" id="UP000248806">
    <property type="component" value="Unassembled WGS sequence"/>
</dbReference>